<comment type="caution">
    <text evidence="1">The sequence shown here is derived from an EMBL/GenBank/DDBJ whole genome shotgun (WGS) entry which is preliminary data.</text>
</comment>
<organism evidence="1 2">
    <name type="scientific">Zizania palustris</name>
    <name type="common">Northern wild rice</name>
    <dbReference type="NCBI Taxonomy" id="103762"/>
    <lineage>
        <taxon>Eukaryota</taxon>
        <taxon>Viridiplantae</taxon>
        <taxon>Streptophyta</taxon>
        <taxon>Embryophyta</taxon>
        <taxon>Tracheophyta</taxon>
        <taxon>Spermatophyta</taxon>
        <taxon>Magnoliopsida</taxon>
        <taxon>Liliopsida</taxon>
        <taxon>Poales</taxon>
        <taxon>Poaceae</taxon>
        <taxon>BOP clade</taxon>
        <taxon>Oryzoideae</taxon>
        <taxon>Oryzeae</taxon>
        <taxon>Zizaniinae</taxon>
        <taxon>Zizania</taxon>
    </lineage>
</organism>
<gene>
    <name evidence="1" type="ORF">GUJ93_ZPchr0008g11774</name>
</gene>
<proteinExistence type="predicted"/>
<protein>
    <submittedName>
        <fullName evidence="1">Uncharacterized protein</fullName>
    </submittedName>
</protein>
<dbReference type="AlphaFoldDB" id="A0A8J5V4R6"/>
<dbReference type="Proteomes" id="UP000729402">
    <property type="component" value="Unassembled WGS sequence"/>
</dbReference>
<keyword evidence="2" id="KW-1185">Reference proteome</keyword>
<evidence type="ECO:0000313" key="2">
    <source>
        <dbReference type="Proteomes" id="UP000729402"/>
    </source>
</evidence>
<evidence type="ECO:0000313" key="1">
    <source>
        <dbReference type="EMBL" id="KAG8047386.1"/>
    </source>
</evidence>
<name>A0A8J5V4R6_ZIZPA</name>
<sequence length="73" mass="8244">MVGAVVEDVMPIAMGLEHEELVAELKVWIKPKEQSEHSIVTKRAKMSIFITKNPLHRAIIDKAIAGKPRRFLP</sequence>
<reference evidence="1" key="2">
    <citation type="submission" date="2021-02" db="EMBL/GenBank/DDBJ databases">
        <authorList>
            <person name="Kimball J.A."/>
            <person name="Haas M.W."/>
            <person name="Macchietto M."/>
            <person name="Kono T."/>
            <person name="Duquette J."/>
            <person name="Shao M."/>
        </authorList>
    </citation>
    <scope>NUCLEOTIDE SEQUENCE</scope>
    <source>
        <tissue evidence="1">Fresh leaf tissue</tissue>
    </source>
</reference>
<accession>A0A8J5V4R6</accession>
<dbReference type="EMBL" id="JAAALK010000290">
    <property type="protein sequence ID" value="KAG8047386.1"/>
    <property type="molecule type" value="Genomic_DNA"/>
</dbReference>
<reference evidence="1" key="1">
    <citation type="journal article" date="2021" name="bioRxiv">
        <title>Whole Genome Assembly and Annotation of Northern Wild Rice, Zizania palustris L., Supports a Whole Genome Duplication in the Zizania Genus.</title>
        <authorList>
            <person name="Haas M."/>
            <person name="Kono T."/>
            <person name="Macchietto M."/>
            <person name="Millas R."/>
            <person name="McGilp L."/>
            <person name="Shao M."/>
            <person name="Duquette J."/>
            <person name="Hirsch C.N."/>
            <person name="Kimball J."/>
        </authorList>
    </citation>
    <scope>NUCLEOTIDE SEQUENCE</scope>
    <source>
        <tissue evidence="1">Fresh leaf tissue</tissue>
    </source>
</reference>